<dbReference type="AlphaFoldDB" id="A0A8H4U328"/>
<evidence type="ECO:0000313" key="6">
    <source>
        <dbReference type="EMBL" id="KAF4968891.1"/>
    </source>
</evidence>
<dbReference type="SMART" id="SM00248">
    <property type="entry name" value="ANK"/>
    <property type="match status" value="10"/>
</dbReference>
<name>A0A8H4U328_9HYPO</name>
<dbReference type="Gene3D" id="3.40.50.300">
    <property type="entry name" value="P-loop containing nucleotide triphosphate hydrolases"/>
    <property type="match status" value="1"/>
</dbReference>
<dbReference type="InterPro" id="IPR003593">
    <property type="entry name" value="AAA+_ATPase"/>
</dbReference>
<dbReference type="PANTHER" id="PTHR24193">
    <property type="entry name" value="ANKYRIN REPEAT PROTEIN"/>
    <property type="match status" value="1"/>
</dbReference>
<dbReference type="Gene3D" id="1.25.40.20">
    <property type="entry name" value="Ankyrin repeat-containing domain"/>
    <property type="match status" value="3"/>
</dbReference>
<proteinExistence type="predicted"/>
<dbReference type="PROSITE" id="PS50088">
    <property type="entry name" value="ANK_REPEAT"/>
    <property type="match status" value="3"/>
</dbReference>
<dbReference type="InterPro" id="IPR050663">
    <property type="entry name" value="Ankyrin-SOCS_Box"/>
</dbReference>
<evidence type="ECO:0000256" key="3">
    <source>
        <dbReference type="PROSITE-ProRule" id="PRU00023"/>
    </source>
</evidence>
<keyword evidence="2 3" id="KW-0040">ANK repeat</keyword>
<feature type="region of interest" description="Disordered" evidence="4">
    <location>
        <begin position="764"/>
        <end position="784"/>
    </location>
</feature>
<evidence type="ECO:0000256" key="4">
    <source>
        <dbReference type="SAM" id="MobiDB-lite"/>
    </source>
</evidence>
<dbReference type="InterPro" id="IPR036770">
    <property type="entry name" value="Ankyrin_rpt-contain_sf"/>
</dbReference>
<feature type="repeat" description="ANK" evidence="3">
    <location>
        <begin position="905"/>
        <end position="932"/>
    </location>
</feature>
<feature type="domain" description="AAA+ ATPase" evidence="5">
    <location>
        <begin position="77"/>
        <end position="251"/>
    </location>
</feature>
<dbReference type="SUPFAM" id="SSF52540">
    <property type="entry name" value="P-loop containing nucleoside triphosphate hydrolases"/>
    <property type="match status" value="1"/>
</dbReference>
<dbReference type="EMBL" id="JABEXW010000183">
    <property type="protein sequence ID" value="KAF4968891.1"/>
    <property type="molecule type" value="Genomic_DNA"/>
</dbReference>
<reference evidence="6" key="2">
    <citation type="submission" date="2020-05" db="EMBL/GenBank/DDBJ databases">
        <authorList>
            <person name="Kim H.-S."/>
            <person name="Proctor R.H."/>
            <person name="Brown D.W."/>
        </authorList>
    </citation>
    <scope>NUCLEOTIDE SEQUENCE</scope>
    <source>
        <strain evidence="6">NRRL 20472</strain>
    </source>
</reference>
<organism evidence="6 7">
    <name type="scientific">Fusarium sarcochroum</name>
    <dbReference type="NCBI Taxonomy" id="1208366"/>
    <lineage>
        <taxon>Eukaryota</taxon>
        <taxon>Fungi</taxon>
        <taxon>Dikarya</taxon>
        <taxon>Ascomycota</taxon>
        <taxon>Pezizomycotina</taxon>
        <taxon>Sordariomycetes</taxon>
        <taxon>Hypocreomycetidae</taxon>
        <taxon>Hypocreales</taxon>
        <taxon>Nectriaceae</taxon>
        <taxon>Fusarium</taxon>
        <taxon>Fusarium lateritium species complex</taxon>
    </lineage>
</organism>
<dbReference type="Pfam" id="PF24883">
    <property type="entry name" value="NPHP3_N"/>
    <property type="match status" value="1"/>
</dbReference>
<dbReference type="OrthoDB" id="4062651at2759"/>
<feature type="repeat" description="ANK" evidence="3">
    <location>
        <begin position="986"/>
        <end position="1010"/>
    </location>
</feature>
<dbReference type="SUPFAM" id="SSF48403">
    <property type="entry name" value="Ankyrin repeat"/>
    <property type="match status" value="1"/>
</dbReference>
<feature type="compositionally biased region" description="Basic and acidic residues" evidence="4">
    <location>
        <begin position="764"/>
        <end position="775"/>
    </location>
</feature>
<dbReference type="SMART" id="SM00382">
    <property type="entry name" value="AAA"/>
    <property type="match status" value="1"/>
</dbReference>
<dbReference type="GO" id="GO:0005634">
    <property type="term" value="C:nucleus"/>
    <property type="evidence" value="ECO:0007669"/>
    <property type="project" value="TreeGrafter"/>
</dbReference>
<evidence type="ECO:0000259" key="5">
    <source>
        <dbReference type="SMART" id="SM00382"/>
    </source>
</evidence>
<gene>
    <name evidence="6" type="ORF">FSARC_3790</name>
</gene>
<feature type="region of interest" description="Disordered" evidence="4">
    <location>
        <begin position="397"/>
        <end position="417"/>
    </location>
</feature>
<evidence type="ECO:0000313" key="7">
    <source>
        <dbReference type="Proteomes" id="UP000622797"/>
    </source>
</evidence>
<keyword evidence="1" id="KW-0677">Repeat</keyword>
<dbReference type="Pfam" id="PF12796">
    <property type="entry name" value="Ank_2"/>
    <property type="match status" value="4"/>
</dbReference>
<evidence type="ECO:0000256" key="1">
    <source>
        <dbReference type="ARBA" id="ARBA00022737"/>
    </source>
</evidence>
<dbReference type="InterPro" id="IPR002110">
    <property type="entry name" value="Ankyrin_rpt"/>
</dbReference>
<dbReference type="GO" id="GO:0045944">
    <property type="term" value="P:positive regulation of transcription by RNA polymerase II"/>
    <property type="evidence" value="ECO:0007669"/>
    <property type="project" value="TreeGrafter"/>
</dbReference>
<dbReference type="InterPro" id="IPR027417">
    <property type="entry name" value="P-loop_NTPase"/>
</dbReference>
<dbReference type="GO" id="GO:0000976">
    <property type="term" value="F:transcription cis-regulatory region binding"/>
    <property type="evidence" value="ECO:0007669"/>
    <property type="project" value="TreeGrafter"/>
</dbReference>
<accession>A0A8H4U328</accession>
<reference evidence="6" key="1">
    <citation type="journal article" date="2020" name="BMC Genomics">
        <title>Correction to: Identification and distribution of gene clusters required for synthesis of sphingolipid metabolism inhibitors in diverse species of the filamentous fungus Fusarium.</title>
        <authorList>
            <person name="Kim H.S."/>
            <person name="Lohmar J.M."/>
            <person name="Busman M."/>
            <person name="Brown D.W."/>
            <person name="Naumann T.A."/>
            <person name="Divon H.H."/>
            <person name="Lysoe E."/>
            <person name="Uhlig S."/>
            <person name="Proctor R.H."/>
        </authorList>
    </citation>
    <scope>NUCLEOTIDE SEQUENCE</scope>
    <source>
        <strain evidence="6">NRRL 20472</strain>
    </source>
</reference>
<evidence type="ECO:0000256" key="2">
    <source>
        <dbReference type="ARBA" id="ARBA00023043"/>
    </source>
</evidence>
<dbReference type="PANTHER" id="PTHR24193:SF121">
    <property type="entry name" value="ADA2A-CONTAINING COMPLEX COMPONENT 3, ISOFORM D"/>
    <property type="match status" value="1"/>
</dbReference>
<dbReference type="InterPro" id="IPR056884">
    <property type="entry name" value="NPHP3-like_N"/>
</dbReference>
<sequence>MLHPVSQNFGDILVDGNKNRIGYFTGKDDVDTWFEQELGNTAMWAPLPMCFEQSLYQPNAMELLFAEEDFKKCLEMKSQTLLIEGRPGVGKSHIMHGLVDKITNDECFVIGDGEKQRPTVASYHFNWQQRLSIRNVLLIILRQISNQHEEESKEYILKLKADFGKPSLRNQRIAGAITEVIKAVASNTCIFLDALDECPDDTRLDIMGHLFTIQERTGIGLIITGRGGCFDTLDHEPVIRKTLEADDDDIGDWIEAAHTREQKVSGSKRPWLARVNFTKIRKEIRRTSKGIFLLARLNFNFICDARSQAEVDDKLKIVKETFEESNKNGYQSEYTSVFEPILRETIDRIFSYISTSDKTTASSILGFVRDAIRPFSEAELTLLLRIEVLEELIRGDSESESELESDDDHSQSFSSDGETYLPGRLKVELNDELSWSAKEDLCLGLIQLDERGQVNFLHPVVLAYFKLPSVLNNIPSQQNDMARRCIAYSMRVACHRSLFPDKESLTARLSDQLLLGYSSRYWAEHLKNYEKELDKENIPHNYKTRVSVHALALKFLQNARSVEAATQIAMFRDDLFNLEPLEKTQPHVEAKTWVLKLQSGNMDDFVRPWEANATTGLHIACRYSFLTLTEKLLDKSSIRKCVNQVTSTGSSPLLDAALQHNQPICNLLLEKGAKADIANQDGVTPLMVVQDDKIASLLIKNGGNIEARTSLRHQCRTTELQFTESGGGNLELSPLLYTRATVSHRTALHYASRNNHSGVLNELLKHNPNKGDRGSKNPLLNARDTDGQTAFHKAAKKGNLECIKALEKSYPFVETCETTIDPRSSKANKPGRKSNNTTQLDTVHRISCPLGRCDHEERGCGGTALHLACKYHEERPGDSTEGSTVEVVKWLLENAAPIVNSRDHMGRTPLHLAVQYGATTKWKILNTIIALGKRSKCHVEYDAADNNGQTPLHIAAVARSFLAVDKQPFTKLCKVKGISLTKQNVEGRTPLHEAVIAGRLEVANELLNRGKGGVDIGANLADYYGKTALFYAAKAAALNKSAIFRRLLGDTSVERQLKIGREREMTFEEELEEEGFGSSQEILSVINDCGRGVSS</sequence>
<feature type="compositionally biased region" description="Acidic residues" evidence="4">
    <location>
        <begin position="398"/>
        <end position="407"/>
    </location>
</feature>
<comment type="caution">
    <text evidence="6">The sequence shown here is derived from an EMBL/GenBank/DDBJ whole genome shotgun (WGS) entry which is preliminary data.</text>
</comment>
<feature type="repeat" description="ANK" evidence="3">
    <location>
        <begin position="648"/>
        <end position="680"/>
    </location>
</feature>
<dbReference type="Proteomes" id="UP000622797">
    <property type="component" value="Unassembled WGS sequence"/>
</dbReference>
<keyword evidence="7" id="KW-1185">Reference proteome</keyword>
<protein>
    <recommendedName>
        <fullName evidence="5">AAA+ ATPase domain-containing protein</fullName>
    </recommendedName>
</protein>
<dbReference type="PROSITE" id="PS50297">
    <property type="entry name" value="ANK_REP_REGION"/>
    <property type="match status" value="3"/>
</dbReference>